<accession>B3MP35</accession>
<dbReference type="OrthoDB" id="676979at2759"/>
<keyword evidence="4" id="KW-1133">Transmembrane helix</keyword>
<dbReference type="GeneID" id="6498055"/>
<evidence type="ECO:0000256" key="5">
    <source>
        <dbReference type="SAM" id="SignalP"/>
    </source>
</evidence>
<feature type="region of interest" description="Disordered" evidence="3">
    <location>
        <begin position="621"/>
        <end position="645"/>
    </location>
</feature>
<dbReference type="HOGENOM" id="CLU_414050_0_0_1"/>
<evidence type="ECO:0008006" key="8">
    <source>
        <dbReference type="Google" id="ProtNLM"/>
    </source>
</evidence>
<dbReference type="STRING" id="7217.B3MP35"/>
<organism evidence="6 7">
    <name type="scientific">Drosophila ananassae</name>
    <name type="common">Fruit fly</name>
    <dbReference type="NCBI Taxonomy" id="7217"/>
    <lineage>
        <taxon>Eukaryota</taxon>
        <taxon>Metazoa</taxon>
        <taxon>Ecdysozoa</taxon>
        <taxon>Arthropoda</taxon>
        <taxon>Hexapoda</taxon>
        <taxon>Insecta</taxon>
        <taxon>Pterygota</taxon>
        <taxon>Neoptera</taxon>
        <taxon>Endopterygota</taxon>
        <taxon>Diptera</taxon>
        <taxon>Brachycera</taxon>
        <taxon>Muscomorpha</taxon>
        <taxon>Ephydroidea</taxon>
        <taxon>Drosophilidae</taxon>
        <taxon>Drosophila</taxon>
        <taxon>Sophophora</taxon>
    </lineage>
</organism>
<dbReference type="OMA" id="RATLYMT"/>
<protein>
    <recommendedName>
        <fullName evidence="8">LRRCT domain-containing protein</fullName>
    </recommendedName>
</protein>
<dbReference type="Gene3D" id="3.80.10.10">
    <property type="entry name" value="Ribonuclease Inhibitor"/>
    <property type="match status" value="1"/>
</dbReference>
<evidence type="ECO:0000256" key="2">
    <source>
        <dbReference type="ARBA" id="ARBA00022737"/>
    </source>
</evidence>
<sequence>MGRSSHYAESMTQCVCAVVISLILSHVLAADEEMASAYESTCVIRATLYATSPLERSSQDFGLPLDIDCSGNRTLKSNAFDLGAQRVAGKRHVMVDGSGTPPLDIDTYGLEYLDNCVQLESLDIQRFVADSTLRLSCDGAILSNLTEVSFEKNELGTLSGNTFQQVPHLKVLKIQQNSLKYMEILEGGSELEELLIRDETELVLAENLILQKLPKLKKINLENLKQIKNDFFENIPENLKDLVVRSTPIQPGQLQLENGILELVNITITDCQLKSFGLDPPGLLRLKHLNLSGNALESLSYEFHNISLYSSNLEILDLSRNQLKYLNKTWFTKMIVLQKVYLQENRFHSMSLADIAYIAPSSIQHIDLRWNDLVRMTDVERANNLFLYSPRLWVDGNHWSCQWLLNFSHTEPMLFRQFQYTKYISHINVNGLSCEPQEPPTEAPPKVARIMQVRINGSSEVYPPLLHPDTNVSSFTVLYGNPVELHRSQRNGALIIVFMLPLGIALLFLLLYLYLHCERLFHLSYYASGLPCFGGEKSSSGPRFVDHVDIVRYPVANGSAPPADVEMDVPDGYETPVSGATSICNCTGHRESACSRTHHVTYESLPTELPYQLYAEIKEQAEEQQSGETDEMLSPTPGPTAPIYDHLSFVEAAPKQDELRDIS</sequence>
<reference evidence="6 7" key="1">
    <citation type="journal article" date="2007" name="Nature">
        <title>Evolution of genes and genomes on the Drosophila phylogeny.</title>
        <authorList>
            <consortium name="Drosophila 12 Genomes Consortium"/>
            <person name="Clark A.G."/>
            <person name="Eisen M.B."/>
            <person name="Smith D.R."/>
            <person name="Bergman C.M."/>
            <person name="Oliver B."/>
            <person name="Markow T.A."/>
            <person name="Kaufman T.C."/>
            <person name="Kellis M."/>
            <person name="Gelbart W."/>
            <person name="Iyer V.N."/>
            <person name="Pollard D.A."/>
            <person name="Sackton T.B."/>
            <person name="Larracuente A.M."/>
            <person name="Singh N.D."/>
            <person name="Abad J.P."/>
            <person name="Abt D.N."/>
            <person name="Adryan B."/>
            <person name="Aguade M."/>
            <person name="Akashi H."/>
            <person name="Anderson W.W."/>
            <person name="Aquadro C.F."/>
            <person name="Ardell D.H."/>
            <person name="Arguello R."/>
            <person name="Artieri C.G."/>
            <person name="Barbash D.A."/>
            <person name="Barker D."/>
            <person name="Barsanti P."/>
            <person name="Batterham P."/>
            <person name="Batzoglou S."/>
            <person name="Begun D."/>
            <person name="Bhutkar A."/>
            <person name="Blanco E."/>
            <person name="Bosak S.A."/>
            <person name="Bradley R.K."/>
            <person name="Brand A.D."/>
            <person name="Brent M.R."/>
            <person name="Brooks A.N."/>
            <person name="Brown R.H."/>
            <person name="Butlin R.K."/>
            <person name="Caggese C."/>
            <person name="Calvi B.R."/>
            <person name="Bernardo de Carvalho A."/>
            <person name="Caspi A."/>
            <person name="Castrezana S."/>
            <person name="Celniker S.E."/>
            <person name="Chang J.L."/>
            <person name="Chapple C."/>
            <person name="Chatterji S."/>
            <person name="Chinwalla A."/>
            <person name="Civetta A."/>
            <person name="Clifton S.W."/>
            <person name="Comeron J.M."/>
            <person name="Costello J.C."/>
            <person name="Coyne J.A."/>
            <person name="Daub J."/>
            <person name="David R.G."/>
            <person name="Delcher A.L."/>
            <person name="Delehaunty K."/>
            <person name="Do C.B."/>
            <person name="Ebling H."/>
            <person name="Edwards K."/>
            <person name="Eickbush T."/>
            <person name="Evans J.D."/>
            <person name="Filipski A."/>
            <person name="Findeiss S."/>
            <person name="Freyhult E."/>
            <person name="Fulton L."/>
            <person name="Fulton R."/>
            <person name="Garcia A.C."/>
            <person name="Gardiner A."/>
            <person name="Garfield D.A."/>
            <person name="Garvin B.E."/>
            <person name="Gibson G."/>
            <person name="Gilbert D."/>
            <person name="Gnerre S."/>
            <person name="Godfrey J."/>
            <person name="Good R."/>
            <person name="Gotea V."/>
            <person name="Gravely B."/>
            <person name="Greenberg A.J."/>
            <person name="Griffiths-Jones S."/>
            <person name="Gross S."/>
            <person name="Guigo R."/>
            <person name="Gustafson E.A."/>
            <person name="Haerty W."/>
            <person name="Hahn M.W."/>
            <person name="Halligan D.L."/>
            <person name="Halpern A.L."/>
            <person name="Halter G.M."/>
            <person name="Han M.V."/>
            <person name="Heger A."/>
            <person name="Hillier L."/>
            <person name="Hinrichs A.S."/>
            <person name="Holmes I."/>
            <person name="Hoskins R.A."/>
            <person name="Hubisz M.J."/>
            <person name="Hultmark D."/>
            <person name="Huntley M.A."/>
            <person name="Jaffe D.B."/>
            <person name="Jagadeeshan S."/>
            <person name="Jeck W.R."/>
            <person name="Johnson J."/>
            <person name="Jones C.D."/>
            <person name="Jordan W.C."/>
            <person name="Karpen G.H."/>
            <person name="Kataoka E."/>
            <person name="Keightley P.D."/>
            <person name="Kheradpour P."/>
            <person name="Kirkness E.F."/>
            <person name="Koerich L.B."/>
            <person name="Kristiansen K."/>
            <person name="Kudrna D."/>
            <person name="Kulathinal R.J."/>
            <person name="Kumar S."/>
            <person name="Kwok R."/>
            <person name="Lander E."/>
            <person name="Langley C.H."/>
            <person name="Lapoint R."/>
            <person name="Lazzaro B.P."/>
            <person name="Lee S.J."/>
            <person name="Levesque L."/>
            <person name="Li R."/>
            <person name="Lin C.F."/>
            <person name="Lin M.F."/>
            <person name="Lindblad-Toh K."/>
            <person name="Llopart A."/>
            <person name="Long M."/>
            <person name="Low L."/>
            <person name="Lozovsky E."/>
            <person name="Lu J."/>
            <person name="Luo M."/>
            <person name="Machado C.A."/>
            <person name="Makalowski W."/>
            <person name="Marzo M."/>
            <person name="Matsuda M."/>
            <person name="Matzkin L."/>
            <person name="McAllister B."/>
            <person name="McBride C.S."/>
            <person name="McKernan B."/>
            <person name="McKernan K."/>
            <person name="Mendez-Lago M."/>
            <person name="Minx P."/>
            <person name="Mollenhauer M.U."/>
            <person name="Montooth K."/>
            <person name="Mount S.M."/>
            <person name="Mu X."/>
            <person name="Myers E."/>
            <person name="Negre B."/>
            <person name="Newfeld S."/>
            <person name="Nielsen R."/>
            <person name="Noor M.A."/>
            <person name="O'Grady P."/>
            <person name="Pachter L."/>
            <person name="Papaceit M."/>
            <person name="Parisi M.J."/>
            <person name="Parisi M."/>
            <person name="Parts L."/>
            <person name="Pedersen J.S."/>
            <person name="Pesole G."/>
            <person name="Phillippy A.M."/>
            <person name="Ponting C.P."/>
            <person name="Pop M."/>
            <person name="Porcelli D."/>
            <person name="Powell J.R."/>
            <person name="Prohaska S."/>
            <person name="Pruitt K."/>
            <person name="Puig M."/>
            <person name="Quesneville H."/>
            <person name="Ram K.R."/>
            <person name="Rand D."/>
            <person name="Rasmussen M.D."/>
            <person name="Reed L.K."/>
            <person name="Reenan R."/>
            <person name="Reily A."/>
            <person name="Remington K.A."/>
            <person name="Rieger T.T."/>
            <person name="Ritchie M.G."/>
            <person name="Robin C."/>
            <person name="Rogers Y.H."/>
            <person name="Rohde C."/>
            <person name="Rozas J."/>
            <person name="Rubenfield M.J."/>
            <person name="Ruiz A."/>
            <person name="Russo S."/>
            <person name="Salzberg S.L."/>
            <person name="Sanchez-Gracia A."/>
            <person name="Saranga D.J."/>
            <person name="Sato H."/>
            <person name="Schaeffer S.W."/>
            <person name="Schatz M.C."/>
            <person name="Schlenke T."/>
            <person name="Schwartz R."/>
            <person name="Segarra C."/>
            <person name="Singh R.S."/>
            <person name="Sirot L."/>
            <person name="Sirota M."/>
            <person name="Sisneros N.B."/>
            <person name="Smith C.D."/>
            <person name="Smith T.F."/>
            <person name="Spieth J."/>
            <person name="Stage D.E."/>
            <person name="Stark A."/>
            <person name="Stephan W."/>
            <person name="Strausberg R.L."/>
            <person name="Strempel S."/>
            <person name="Sturgill D."/>
            <person name="Sutton G."/>
            <person name="Sutton G.G."/>
            <person name="Tao W."/>
            <person name="Teichmann S."/>
            <person name="Tobari Y.N."/>
            <person name="Tomimura Y."/>
            <person name="Tsolas J.M."/>
            <person name="Valente V.L."/>
            <person name="Venter E."/>
            <person name="Venter J.C."/>
            <person name="Vicario S."/>
            <person name="Vieira F.G."/>
            <person name="Vilella A.J."/>
            <person name="Villasante A."/>
            <person name="Walenz B."/>
            <person name="Wang J."/>
            <person name="Wasserman M."/>
            <person name="Watts T."/>
            <person name="Wilson D."/>
            <person name="Wilson R.K."/>
            <person name="Wing R.A."/>
            <person name="Wolfner M.F."/>
            <person name="Wong A."/>
            <person name="Wong G.K."/>
            <person name="Wu C.I."/>
            <person name="Wu G."/>
            <person name="Yamamoto D."/>
            <person name="Yang H.P."/>
            <person name="Yang S.P."/>
            <person name="Yorke J.A."/>
            <person name="Yoshida K."/>
            <person name="Zdobnov E."/>
            <person name="Zhang P."/>
            <person name="Zhang Y."/>
            <person name="Zimin A.V."/>
            <person name="Baldwin J."/>
            <person name="Abdouelleil A."/>
            <person name="Abdulkadir J."/>
            <person name="Abebe A."/>
            <person name="Abera B."/>
            <person name="Abreu J."/>
            <person name="Acer S.C."/>
            <person name="Aftuck L."/>
            <person name="Alexander A."/>
            <person name="An P."/>
            <person name="Anderson E."/>
            <person name="Anderson S."/>
            <person name="Arachi H."/>
            <person name="Azer M."/>
            <person name="Bachantsang P."/>
            <person name="Barry A."/>
            <person name="Bayul T."/>
            <person name="Berlin A."/>
            <person name="Bessette D."/>
            <person name="Bloom T."/>
            <person name="Blye J."/>
            <person name="Boguslavskiy L."/>
            <person name="Bonnet C."/>
            <person name="Boukhgalter B."/>
            <person name="Bourzgui I."/>
            <person name="Brown A."/>
            <person name="Cahill P."/>
            <person name="Channer S."/>
            <person name="Cheshatsang Y."/>
            <person name="Chuda L."/>
            <person name="Citroen M."/>
            <person name="Collymore A."/>
            <person name="Cooke P."/>
            <person name="Costello M."/>
            <person name="D'Aco K."/>
            <person name="Daza R."/>
            <person name="De Haan G."/>
            <person name="DeGray S."/>
            <person name="DeMaso C."/>
            <person name="Dhargay N."/>
            <person name="Dooley K."/>
            <person name="Dooley E."/>
            <person name="Doricent M."/>
            <person name="Dorje P."/>
            <person name="Dorjee K."/>
            <person name="Dupes A."/>
            <person name="Elong R."/>
            <person name="Falk J."/>
            <person name="Farina A."/>
            <person name="Faro S."/>
            <person name="Ferguson D."/>
            <person name="Fisher S."/>
            <person name="Foley C.D."/>
            <person name="Franke A."/>
            <person name="Friedrich D."/>
            <person name="Gadbois L."/>
            <person name="Gearin G."/>
            <person name="Gearin C.R."/>
            <person name="Giannoukos G."/>
            <person name="Goode T."/>
            <person name="Graham J."/>
            <person name="Grandbois E."/>
            <person name="Grewal S."/>
            <person name="Gyaltsen K."/>
            <person name="Hafez N."/>
            <person name="Hagos B."/>
            <person name="Hall J."/>
            <person name="Henson C."/>
            <person name="Hollinger A."/>
            <person name="Honan T."/>
            <person name="Huard M.D."/>
            <person name="Hughes L."/>
            <person name="Hurhula B."/>
            <person name="Husby M.E."/>
            <person name="Kamat A."/>
            <person name="Kanga B."/>
            <person name="Kashin S."/>
            <person name="Khazanovich D."/>
            <person name="Kisner P."/>
            <person name="Lance K."/>
            <person name="Lara M."/>
            <person name="Lee W."/>
            <person name="Lennon N."/>
            <person name="Letendre F."/>
            <person name="LeVine R."/>
            <person name="Lipovsky A."/>
            <person name="Liu X."/>
            <person name="Liu J."/>
            <person name="Liu S."/>
            <person name="Lokyitsang T."/>
            <person name="Lokyitsang Y."/>
            <person name="Lubonja R."/>
            <person name="Lui A."/>
            <person name="MacDonald P."/>
            <person name="Magnisalis V."/>
            <person name="Maru K."/>
            <person name="Matthews C."/>
            <person name="McCusker W."/>
            <person name="McDonough S."/>
            <person name="Mehta T."/>
            <person name="Meldrim J."/>
            <person name="Meneus L."/>
            <person name="Mihai O."/>
            <person name="Mihalev A."/>
            <person name="Mihova T."/>
            <person name="Mittelman R."/>
            <person name="Mlenga V."/>
            <person name="Montmayeur A."/>
            <person name="Mulrain L."/>
            <person name="Navidi A."/>
            <person name="Naylor J."/>
            <person name="Negash T."/>
            <person name="Nguyen T."/>
            <person name="Nguyen N."/>
            <person name="Nicol R."/>
            <person name="Norbu C."/>
            <person name="Norbu N."/>
            <person name="Novod N."/>
            <person name="O'Neill B."/>
            <person name="Osman S."/>
            <person name="Markiewicz E."/>
            <person name="Oyono O.L."/>
            <person name="Patti C."/>
            <person name="Phunkhang P."/>
            <person name="Pierre F."/>
            <person name="Priest M."/>
            <person name="Raghuraman S."/>
            <person name="Rege F."/>
            <person name="Reyes R."/>
            <person name="Rise C."/>
            <person name="Rogov P."/>
            <person name="Ross K."/>
            <person name="Ryan E."/>
            <person name="Settipalli S."/>
            <person name="Shea T."/>
            <person name="Sherpa N."/>
            <person name="Shi L."/>
            <person name="Shih D."/>
            <person name="Sparrow T."/>
            <person name="Spaulding J."/>
            <person name="Stalker J."/>
            <person name="Stange-Thomann N."/>
            <person name="Stavropoulos S."/>
            <person name="Stone C."/>
            <person name="Strader C."/>
            <person name="Tesfaye S."/>
            <person name="Thomson T."/>
            <person name="Thoulutsang Y."/>
            <person name="Thoulutsang D."/>
            <person name="Topham K."/>
            <person name="Topping I."/>
            <person name="Tsamla T."/>
            <person name="Vassiliev H."/>
            <person name="Vo A."/>
            <person name="Wangchuk T."/>
            <person name="Wangdi T."/>
            <person name="Weiand M."/>
            <person name="Wilkinson J."/>
            <person name="Wilson A."/>
            <person name="Yadav S."/>
            <person name="Young G."/>
            <person name="Yu Q."/>
            <person name="Zembek L."/>
            <person name="Zhong D."/>
            <person name="Zimmer A."/>
            <person name="Zwirko Z."/>
            <person name="Jaffe D.B."/>
            <person name="Alvarez P."/>
            <person name="Brockman W."/>
            <person name="Butler J."/>
            <person name="Chin C."/>
            <person name="Gnerre S."/>
            <person name="Grabherr M."/>
            <person name="Kleber M."/>
            <person name="Mauceli E."/>
            <person name="MacCallum I."/>
        </authorList>
    </citation>
    <scope>NUCLEOTIDE SEQUENCE [LARGE SCALE GENOMIC DNA]</scope>
    <source>
        <strain evidence="7">Tucson 14024-0371.13</strain>
    </source>
</reference>
<dbReference type="PANTHER" id="PTHR24366">
    <property type="entry name" value="IG(IMMUNOGLOBULIN) AND LRR(LEUCINE RICH REPEAT) DOMAINS"/>
    <property type="match status" value="1"/>
</dbReference>
<keyword evidence="2" id="KW-0677">Repeat</keyword>
<dbReference type="InParanoid" id="B3MP35"/>
<proteinExistence type="predicted"/>
<evidence type="ECO:0000313" key="7">
    <source>
        <dbReference type="Proteomes" id="UP000007801"/>
    </source>
</evidence>
<keyword evidence="5" id="KW-0732">Signal</keyword>
<feature type="signal peptide" evidence="5">
    <location>
        <begin position="1"/>
        <end position="29"/>
    </location>
</feature>
<dbReference type="PhylomeDB" id="B3MP35"/>
<feature type="transmembrane region" description="Helical" evidence="4">
    <location>
        <begin position="492"/>
        <end position="515"/>
    </location>
</feature>
<dbReference type="InterPro" id="IPR003591">
    <property type="entry name" value="Leu-rich_rpt_typical-subtyp"/>
</dbReference>
<dbReference type="InterPro" id="IPR032675">
    <property type="entry name" value="LRR_dom_sf"/>
</dbReference>
<dbReference type="InterPro" id="IPR001611">
    <property type="entry name" value="Leu-rich_rpt"/>
</dbReference>
<dbReference type="EMBL" id="CH902620">
    <property type="protein sequence ID" value="EDV31201.1"/>
    <property type="molecule type" value="Genomic_DNA"/>
</dbReference>
<dbReference type="Proteomes" id="UP000007801">
    <property type="component" value="Unassembled WGS sequence"/>
</dbReference>
<dbReference type="SMART" id="SM00369">
    <property type="entry name" value="LRR_TYP"/>
    <property type="match status" value="3"/>
</dbReference>
<keyword evidence="4" id="KW-0812">Transmembrane</keyword>
<keyword evidence="4" id="KW-0472">Membrane</keyword>
<evidence type="ECO:0000313" key="6">
    <source>
        <dbReference type="EMBL" id="EDV31201.1"/>
    </source>
</evidence>
<keyword evidence="7" id="KW-1185">Reference proteome</keyword>
<dbReference type="AlphaFoldDB" id="B3MP35"/>
<dbReference type="PROSITE" id="PS51450">
    <property type="entry name" value="LRR"/>
    <property type="match status" value="1"/>
</dbReference>
<dbReference type="FunCoup" id="B3MP35">
    <property type="interactions" value="20"/>
</dbReference>
<dbReference type="Pfam" id="PF13855">
    <property type="entry name" value="LRR_8"/>
    <property type="match status" value="1"/>
</dbReference>
<feature type="chain" id="PRO_5002793201" description="LRRCT domain-containing protein" evidence="5">
    <location>
        <begin position="30"/>
        <end position="663"/>
    </location>
</feature>
<dbReference type="KEGG" id="dan:6498055"/>
<dbReference type="SUPFAM" id="SSF52058">
    <property type="entry name" value="L domain-like"/>
    <property type="match status" value="1"/>
</dbReference>
<dbReference type="eggNOG" id="KOG0619">
    <property type="taxonomic scope" value="Eukaryota"/>
</dbReference>
<evidence type="ECO:0000256" key="1">
    <source>
        <dbReference type="ARBA" id="ARBA00022614"/>
    </source>
</evidence>
<keyword evidence="1" id="KW-0433">Leucine-rich repeat</keyword>
<evidence type="ECO:0000256" key="4">
    <source>
        <dbReference type="SAM" id="Phobius"/>
    </source>
</evidence>
<name>B3MP35_DROAN</name>
<dbReference type="PANTHER" id="PTHR24366:SF170">
    <property type="entry name" value="RE50361P"/>
    <property type="match status" value="1"/>
</dbReference>
<gene>
    <name evidence="6" type="primary">Dana\GF15242</name>
    <name evidence="6" type="synonym">dana_GLEANR_16008</name>
    <name evidence="6" type="ORF">GF15242</name>
</gene>
<evidence type="ECO:0000256" key="3">
    <source>
        <dbReference type="SAM" id="MobiDB-lite"/>
    </source>
</evidence>